<dbReference type="GeneID" id="300653581"/>
<evidence type="ECO:0000313" key="4">
    <source>
        <dbReference type="EMBL" id="NBG94600.1"/>
    </source>
</evidence>
<dbReference type="InterPro" id="IPR050602">
    <property type="entry name" value="Malonyl-ACP_OMT"/>
</dbReference>
<dbReference type="OrthoDB" id="9793723at2"/>
<reference evidence="4 5" key="1">
    <citation type="journal article" date="2016" name="Int. J. Syst. Evol. Microbiol.">
        <title>Pyruvatibacter mobilis gen. nov., sp. nov., a marine bacterium from the culture broth of Picochlorum sp. 122.</title>
        <authorList>
            <person name="Wang G."/>
            <person name="Tang M."/>
            <person name="Wu H."/>
            <person name="Dai S."/>
            <person name="Li T."/>
            <person name="Chen C."/>
            <person name="He H."/>
            <person name="Fan J."/>
            <person name="Xiang W."/>
            <person name="Li X."/>
        </authorList>
    </citation>
    <scope>NUCLEOTIDE SEQUENCE [LARGE SCALE GENOMIC DNA]</scope>
    <source>
        <strain evidence="4 5">GYP-11</strain>
    </source>
</reference>
<organism evidence="4 5">
    <name type="scientific">Pyruvatibacter mobilis</name>
    <dbReference type="NCBI Taxonomy" id="1712261"/>
    <lineage>
        <taxon>Bacteria</taxon>
        <taxon>Pseudomonadati</taxon>
        <taxon>Pseudomonadota</taxon>
        <taxon>Alphaproteobacteria</taxon>
        <taxon>Hyphomicrobiales</taxon>
        <taxon>Parvibaculaceae</taxon>
        <taxon>Pyruvatibacter</taxon>
    </lineage>
</organism>
<dbReference type="InterPro" id="IPR029063">
    <property type="entry name" value="SAM-dependent_MTases_sf"/>
</dbReference>
<keyword evidence="2 4" id="KW-0808">Transferase</keyword>
<sequence>MNPQAPFDTALLRNRRTRAAAGWPGFNFLKTRVADELAERLLDANRAFDIGLDLGAHGGELRTPLLATGKLSTLIHADSCEAMLAHAPRPAAVMNEEHLAIGDARVDFVASALALHRLNDLPGALIQIRRALRPDGLFLGALFGGETLHELRTCLAEAEAECEGGVSPRVFPFADVRDMGGLMQRAGFALPVVDADQQLVTYETVFGLIRDLRGMGETNVLNARRRKPLRRSTLMRMAEIYTERFSAPDGRITATFQIVYASGWAPHESQQQPLRPGTATQRLADALNTDEIKTGEKP</sequence>
<keyword evidence="1 4" id="KW-0489">Methyltransferase</keyword>
<protein>
    <submittedName>
        <fullName evidence="4">Methyltransferase domain-containing protein</fullName>
    </submittedName>
</protein>
<feature type="domain" description="Methyltransferase type 11" evidence="3">
    <location>
        <begin position="52"/>
        <end position="139"/>
    </location>
</feature>
<dbReference type="PANTHER" id="PTHR13090">
    <property type="entry name" value="ARGININE-HYDROXYLASE NDUFAF5, MITOCHONDRIAL"/>
    <property type="match status" value="1"/>
</dbReference>
<evidence type="ECO:0000256" key="2">
    <source>
        <dbReference type="ARBA" id="ARBA00022679"/>
    </source>
</evidence>
<dbReference type="GO" id="GO:0032259">
    <property type="term" value="P:methylation"/>
    <property type="evidence" value="ECO:0007669"/>
    <property type="project" value="UniProtKB-KW"/>
</dbReference>
<dbReference type="GO" id="GO:0008757">
    <property type="term" value="F:S-adenosylmethionine-dependent methyltransferase activity"/>
    <property type="evidence" value="ECO:0007669"/>
    <property type="project" value="InterPro"/>
</dbReference>
<dbReference type="InterPro" id="IPR013216">
    <property type="entry name" value="Methyltransf_11"/>
</dbReference>
<dbReference type="Gene3D" id="3.40.50.150">
    <property type="entry name" value="Vaccinia Virus protein VP39"/>
    <property type="match status" value="1"/>
</dbReference>
<dbReference type="Pfam" id="PF08241">
    <property type="entry name" value="Methyltransf_11"/>
    <property type="match status" value="1"/>
</dbReference>
<accession>A0A845Q8P1</accession>
<name>A0A845Q8P1_9HYPH</name>
<evidence type="ECO:0000313" key="5">
    <source>
        <dbReference type="Proteomes" id="UP000470384"/>
    </source>
</evidence>
<proteinExistence type="predicted"/>
<keyword evidence="5" id="KW-1185">Reference proteome</keyword>
<gene>
    <name evidence="4" type="ORF">GTQ45_02490</name>
</gene>
<dbReference type="EMBL" id="WXYQ01000001">
    <property type="protein sequence ID" value="NBG94600.1"/>
    <property type="molecule type" value="Genomic_DNA"/>
</dbReference>
<evidence type="ECO:0000259" key="3">
    <source>
        <dbReference type="Pfam" id="PF08241"/>
    </source>
</evidence>
<dbReference type="RefSeq" id="WP_160586790.1">
    <property type="nucleotide sequence ID" value="NZ_BMHN01000001.1"/>
</dbReference>
<dbReference type="PANTHER" id="PTHR13090:SF1">
    <property type="entry name" value="ARGININE-HYDROXYLASE NDUFAF5, MITOCHONDRIAL"/>
    <property type="match status" value="1"/>
</dbReference>
<dbReference type="AlphaFoldDB" id="A0A845Q8P1"/>
<dbReference type="SUPFAM" id="SSF53335">
    <property type="entry name" value="S-adenosyl-L-methionine-dependent methyltransferases"/>
    <property type="match status" value="1"/>
</dbReference>
<comment type="caution">
    <text evidence="4">The sequence shown here is derived from an EMBL/GenBank/DDBJ whole genome shotgun (WGS) entry which is preliminary data.</text>
</comment>
<dbReference type="Proteomes" id="UP000470384">
    <property type="component" value="Unassembled WGS sequence"/>
</dbReference>
<evidence type="ECO:0000256" key="1">
    <source>
        <dbReference type="ARBA" id="ARBA00022603"/>
    </source>
</evidence>